<dbReference type="SUPFAM" id="SSF52540">
    <property type="entry name" value="P-loop containing nucleoside triphosphate hydrolases"/>
    <property type="match status" value="1"/>
</dbReference>
<name>A0A250J9P3_9BACT</name>
<dbReference type="GO" id="GO:0004020">
    <property type="term" value="F:adenylylsulfate kinase activity"/>
    <property type="evidence" value="ECO:0007669"/>
    <property type="project" value="UniProtKB-UniRule"/>
</dbReference>
<dbReference type="PANTHER" id="PTHR42700">
    <property type="entry name" value="SULFATE ADENYLYLTRANSFERASE"/>
    <property type="match status" value="1"/>
</dbReference>
<organism evidence="9 10">
    <name type="scientific">Cystobacter fuscus</name>
    <dbReference type="NCBI Taxonomy" id="43"/>
    <lineage>
        <taxon>Bacteria</taxon>
        <taxon>Pseudomonadati</taxon>
        <taxon>Myxococcota</taxon>
        <taxon>Myxococcia</taxon>
        <taxon>Myxococcales</taxon>
        <taxon>Cystobacterineae</taxon>
        <taxon>Archangiaceae</taxon>
        <taxon>Cystobacter</taxon>
    </lineage>
</organism>
<dbReference type="InterPro" id="IPR059117">
    <property type="entry name" value="APS_kinase_dom"/>
</dbReference>
<evidence type="ECO:0000313" key="9">
    <source>
        <dbReference type="EMBL" id="ATB40644.1"/>
    </source>
</evidence>
<sequence>MLPWTLGFRDGGHGREVAVKPSGDDAVRSKGFILWFTGLSGAGKSTLSVEVGRRLVPRHSVDILDGDEIRNFLSRGLGFTRPDREENIRRIGFVARRLARHGIAVLSAAISPYRDSRDEVRRLAAEEGIPFLEVYMQASLEVLIRRDVKGLYKKALAGEIPHFTGISDPYEPPESPEILIRSDSESVDMSVARVLAVLEEQGLTSPAR</sequence>
<dbReference type="EC" id="2.7.1.25" evidence="2 6"/>
<dbReference type="GO" id="GO:0010134">
    <property type="term" value="P:sulfate assimilation via adenylyl sulfate reduction"/>
    <property type="evidence" value="ECO:0007669"/>
    <property type="project" value="TreeGrafter"/>
</dbReference>
<keyword evidence="3 6" id="KW-0808">Transferase</keyword>
<keyword evidence="4 6" id="KW-0547">Nucleotide-binding</keyword>
<dbReference type="GO" id="GO:0004781">
    <property type="term" value="F:sulfate adenylyltransferase (ATP) activity"/>
    <property type="evidence" value="ECO:0007669"/>
    <property type="project" value="TreeGrafter"/>
</dbReference>
<dbReference type="NCBIfam" id="TIGR00455">
    <property type="entry name" value="apsK"/>
    <property type="match status" value="1"/>
</dbReference>
<comment type="pathway">
    <text evidence="6 7">Sulfur metabolism; hydrogen sulfide biosynthesis; sulfite from sulfate: step 2/3.</text>
</comment>
<dbReference type="InterPro" id="IPR002891">
    <property type="entry name" value="APS"/>
</dbReference>
<comment type="catalytic activity">
    <reaction evidence="1 6 7">
        <text>adenosine 5'-phosphosulfate + ATP = 3'-phosphoadenylyl sulfate + ADP + H(+)</text>
        <dbReference type="Rhea" id="RHEA:24152"/>
        <dbReference type="ChEBI" id="CHEBI:15378"/>
        <dbReference type="ChEBI" id="CHEBI:30616"/>
        <dbReference type="ChEBI" id="CHEBI:58243"/>
        <dbReference type="ChEBI" id="CHEBI:58339"/>
        <dbReference type="ChEBI" id="CHEBI:456216"/>
        <dbReference type="EC" id="2.7.1.25"/>
    </reaction>
</comment>
<dbReference type="Proteomes" id="UP000217257">
    <property type="component" value="Chromosome"/>
</dbReference>
<evidence type="ECO:0000256" key="6">
    <source>
        <dbReference type="HAMAP-Rule" id="MF_00065"/>
    </source>
</evidence>
<dbReference type="GO" id="GO:0070814">
    <property type="term" value="P:hydrogen sulfide biosynthetic process"/>
    <property type="evidence" value="ECO:0007669"/>
    <property type="project" value="UniProtKB-UniRule"/>
</dbReference>
<reference evidence="9 10" key="1">
    <citation type="submission" date="2017-06" db="EMBL/GenBank/DDBJ databases">
        <title>Sequencing and comparative analysis of myxobacterial genomes.</title>
        <authorList>
            <person name="Rupp O."/>
            <person name="Goesmann A."/>
            <person name="Sogaard-Andersen L."/>
        </authorList>
    </citation>
    <scope>NUCLEOTIDE SEQUENCE [LARGE SCALE GENOMIC DNA]</scope>
    <source>
        <strain evidence="9 10">DSM 52655</strain>
    </source>
</reference>
<dbReference type="InterPro" id="IPR050512">
    <property type="entry name" value="Sulf_AdTrans/APS_kinase"/>
</dbReference>
<evidence type="ECO:0000259" key="8">
    <source>
        <dbReference type="Pfam" id="PF01583"/>
    </source>
</evidence>
<accession>A0A250J9P3</accession>
<comment type="function">
    <text evidence="6 7">Catalyzes the synthesis of activated sulfate.</text>
</comment>
<gene>
    <name evidence="6" type="primary">cysC</name>
    <name evidence="9" type="ORF">CYFUS_006095</name>
</gene>
<evidence type="ECO:0000256" key="5">
    <source>
        <dbReference type="ARBA" id="ARBA00022840"/>
    </source>
</evidence>
<protein>
    <recommendedName>
        <fullName evidence="2 6">Adenylyl-sulfate kinase</fullName>
        <ecNumber evidence="2 6">2.7.1.25</ecNumber>
    </recommendedName>
    <alternativeName>
        <fullName evidence="6">APS kinase</fullName>
    </alternativeName>
    <alternativeName>
        <fullName evidence="6">ATP adenosine-5'-phosphosulfate 3'-phosphotransferase</fullName>
    </alternativeName>
    <alternativeName>
        <fullName evidence="6">Adenosine-5'-phosphosulfate kinase</fullName>
    </alternativeName>
</protein>
<comment type="similarity">
    <text evidence="6 7">Belongs to the APS kinase family.</text>
</comment>
<dbReference type="PANTHER" id="PTHR42700:SF1">
    <property type="entry name" value="SULFATE ADENYLYLTRANSFERASE"/>
    <property type="match status" value="1"/>
</dbReference>
<dbReference type="HAMAP" id="MF_00065">
    <property type="entry name" value="Adenylyl_sulf_kinase"/>
    <property type="match status" value="1"/>
</dbReference>
<dbReference type="GO" id="GO:0005737">
    <property type="term" value="C:cytoplasm"/>
    <property type="evidence" value="ECO:0007669"/>
    <property type="project" value="TreeGrafter"/>
</dbReference>
<evidence type="ECO:0000256" key="1">
    <source>
        <dbReference type="ARBA" id="ARBA00001823"/>
    </source>
</evidence>
<dbReference type="GO" id="GO:0005524">
    <property type="term" value="F:ATP binding"/>
    <property type="evidence" value="ECO:0007669"/>
    <property type="project" value="UniProtKB-UniRule"/>
</dbReference>
<evidence type="ECO:0000256" key="4">
    <source>
        <dbReference type="ARBA" id="ARBA00022741"/>
    </source>
</evidence>
<feature type="binding site" evidence="6">
    <location>
        <begin position="38"/>
        <end position="45"/>
    </location>
    <ligand>
        <name>ATP</name>
        <dbReference type="ChEBI" id="CHEBI:30616"/>
    </ligand>
</feature>
<dbReference type="KEGG" id="cfus:CYFUS_006095"/>
<dbReference type="UniPathway" id="UPA00140">
    <property type="reaction ID" value="UER00205"/>
</dbReference>
<dbReference type="AlphaFoldDB" id="A0A250J9P3"/>
<keyword evidence="6 7" id="KW-0418">Kinase</keyword>
<keyword evidence="5 6" id="KW-0067">ATP-binding</keyword>
<feature type="active site" description="Phosphoserine intermediate" evidence="6">
    <location>
        <position position="111"/>
    </location>
</feature>
<dbReference type="Gene3D" id="3.40.50.300">
    <property type="entry name" value="P-loop containing nucleotide triphosphate hydrolases"/>
    <property type="match status" value="1"/>
</dbReference>
<evidence type="ECO:0000256" key="7">
    <source>
        <dbReference type="RuleBase" id="RU004347"/>
    </source>
</evidence>
<feature type="domain" description="APS kinase" evidence="8">
    <location>
        <begin position="30"/>
        <end position="180"/>
    </location>
</feature>
<dbReference type="Pfam" id="PF01583">
    <property type="entry name" value="APS_kinase"/>
    <property type="match status" value="1"/>
</dbReference>
<evidence type="ECO:0000256" key="3">
    <source>
        <dbReference type="ARBA" id="ARBA00022679"/>
    </source>
</evidence>
<dbReference type="EMBL" id="CP022098">
    <property type="protein sequence ID" value="ATB40644.1"/>
    <property type="molecule type" value="Genomic_DNA"/>
</dbReference>
<evidence type="ECO:0000313" key="10">
    <source>
        <dbReference type="Proteomes" id="UP000217257"/>
    </source>
</evidence>
<dbReference type="GO" id="GO:0019379">
    <property type="term" value="P:sulfate assimilation, phosphoadenylyl sulfate reduction by phosphoadenylyl-sulfate reductase (thioredoxin)"/>
    <property type="evidence" value="ECO:0007669"/>
    <property type="project" value="TreeGrafter"/>
</dbReference>
<dbReference type="NCBIfam" id="NF003013">
    <property type="entry name" value="PRK03846.1"/>
    <property type="match status" value="1"/>
</dbReference>
<evidence type="ECO:0000256" key="2">
    <source>
        <dbReference type="ARBA" id="ARBA00012121"/>
    </source>
</evidence>
<keyword evidence="6" id="KW-0597">Phosphoprotein</keyword>
<proteinExistence type="inferred from homology"/>
<dbReference type="InterPro" id="IPR027417">
    <property type="entry name" value="P-loop_NTPase"/>
</dbReference>
<dbReference type="CDD" id="cd02027">
    <property type="entry name" value="APSK"/>
    <property type="match status" value="1"/>
</dbReference>